<dbReference type="STRING" id="364200.SAMN04488515_3212"/>
<dbReference type="InterPro" id="IPR005650">
    <property type="entry name" value="BlaI_family"/>
</dbReference>
<keyword evidence="4" id="KW-0804">Transcription</keyword>
<dbReference type="EMBL" id="FOIZ01000002">
    <property type="protein sequence ID" value="SEW44565.1"/>
    <property type="molecule type" value="Genomic_DNA"/>
</dbReference>
<reference evidence="5 6" key="1">
    <citation type="submission" date="2016-10" db="EMBL/GenBank/DDBJ databases">
        <authorList>
            <person name="de Groot N.N."/>
        </authorList>
    </citation>
    <scope>NUCLEOTIDE SEQUENCE [LARGE SCALE GENOMIC DNA]</scope>
    <source>
        <strain evidence="5 6">DSM 17925</strain>
    </source>
</reference>
<keyword evidence="3" id="KW-0238">DNA-binding</keyword>
<keyword evidence="6" id="KW-1185">Reference proteome</keyword>
<protein>
    <submittedName>
        <fullName evidence="5">Predicted transcriptional regulator</fullName>
    </submittedName>
</protein>
<comment type="similarity">
    <text evidence="1">Belongs to the BlaI transcriptional regulatory family.</text>
</comment>
<name>A0A1I0RT59_9RHOB</name>
<evidence type="ECO:0000313" key="5">
    <source>
        <dbReference type="EMBL" id="SEW44565.1"/>
    </source>
</evidence>
<proteinExistence type="inferred from homology"/>
<dbReference type="Gene3D" id="1.10.10.10">
    <property type="entry name" value="Winged helix-like DNA-binding domain superfamily/Winged helix DNA-binding domain"/>
    <property type="match status" value="1"/>
</dbReference>
<accession>A0A1I0RT59</accession>
<evidence type="ECO:0000256" key="1">
    <source>
        <dbReference type="ARBA" id="ARBA00011046"/>
    </source>
</evidence>
<dbReference type="PIRSF" id="PIRSF019455">
    <property type="entry name" value="CopR_AtkY"/>
    <property type="match status" value="1"/>
</dbReference>
<gene>
    <name evidence="5" type="ORF">SAMN04488515_3212</name>
</gene>
<dbReference type="Proteomes" id="UP000199167">
    <property type="component" value="Unassembled WGS sequence"/>
</dbReference>
<dbReference type="InterPro" id="IPR036390">
    <property type="entry name" value="WH_DNA-bd_sf"/>
</dbReference>
<dbReference type="InterPro" id="IPR036388">
    <property type="entry name" value="WH-like_DNA-bd_sf"/>
</dbReference>
<dbReference type="GO" id="GO:0045892">
    <property type="term" value="P:negative regulation of DNA-templated transcription"/>
    <property type="evidence" value="ECO:0007669"/>
    <property type="project" value="InterPro"/>
</dbReference>
<evidence type="ECO:0000256" key="2">
    <source>
        <dbReference type="ARBA" id="ARBA00023015"/>
    </source>
</evidence>
<evidence type="ECO:0000256" key="4">
    <source>
        <dbReference type="ARBA" id="ARBA00023163"/>
    </source>
</evidence>
<dbReference type="Pfam" id="PF03965">
    <property type="entry name" value="Penicillinase_R"/>
    <property type="match status" value="1"/>
</dbReference>
<dbReference type="SUPFAM" id="SSF46785">
    <property type="entry name" value="Winged helix' DNA-binding domain"/>
    <property type="match status" value="1"/>
</dbReference>
<dbReference type="AlphaFoldDB" id="A0A1I0RT59"/>
<sequence>MKTVGGMRQKKKSEFLTEVELEFMTELWALGEGSVRDVLARLAPERDLAYTSAATILRIMEQKEFVTSEKQGKTFVYKPILEKDAYQAKTLRDLSDKLFDGTPASMVARLVDDQGISDQALEEIRALLERRLTEQ</sequence>
<keyword evidence="2" id="KW-0805">Transcription regulation</keyword>
<dbReference type="Gene3D" id="1.10.4040.10">
    <property type="entry name" value="Penicillinase repressor domain"/>
    <property type="match status" value="1"/>
</dbReference>
<dbReference type="GO" id="GO:0003677">
    <property type="term" value="F:DNA binding"/>
    <property type="evidence" value="ECO:0007669"/>
    <property type="project" value="UniProtKB-KW"/>
</dbReference>
<evidence type="ECO:0000313" key="6">
    <source>
        <dbReference type="Proteomes" id="UP000199167"/>
    </source>
</evidence>
<evidence type="ECO:0000256" key="3">
    <source>
        <dbReference type="ARBA" id="ARBA00023125"/>
    </source>
</evidence>
<organism evidence="5 6">
    <name type="scientific">Cognatiyoonia koreensis</name>
    <dbReference type="NCBI Taxonomy" id="364200"/>
    <lineage>
        <taxon>Bacteria</taxon>
        <taxon>Pseudomonadati</taxon>
        <taxon>Pseudomonadota</taxon>
        <taxon>Alphaproteobacteria</taxon>
        <taxon>Rhodobacterales</taxon>
        <taxon>Paracoccaceae</taxon>
        <taxon>Cognatiyoonia</taxon>
    </lineage>
</organism>